<sequence>MRTKPRSHFFALLPTLKRLGTSRMILRKEYSAVRVAKKLRQLLGNPNYAVKAAKIASIIQAENGVKVACDAIEKQLAAA</sequence>
<organism evidence="1 2">
    <name type="scientific">Nostoc commune NIES-4072</name>
    <dbReference type="NCBI Taxonomy" id="2005467"/>
    <lineage>
        <taxon>Bacteria</taxon>
        <taxon>Bacillati</taxon>
        <taxon>Cyanobacteriota</taxon>
        <taxon>Cyanophyceae</taxon>
        <taxon>Nostocales</taxon>
        <taxon>Nostocaceae</taxon>
        <taxon>Nostoc</taxon>
    </lineage>
</organism>
<protein>
    <submittedName>
        <fullName evidence="1">Putative glycosyl transferase, family 28</fullName>
    </submittedName>
</protein>
<reference evidence="1 2" key="1">
    <citation type="submission" date="2017-06" db="EMBL/GenBank/DDBJ databases">
        <title>Genome sequencing of cyanobaciteial culture collection at National Institute for Environmental Studies (NIES).</title>
        <authorList>
            <person name="Hirose Y."/>
            <person name="Shimura Y."/>
            <person name="Fujisawa T."/>
            <person name="Nakamura Y."/>
            <person name="Kawachi M."/>
        </authorList>
    </citation>
    <scope>NUCLEOTIDE SEQUENCE [LARGE SCALE GENOMIC DNA]</scope>
    <source>
        <strain evidence="1 2">NIES-4072</strain>
    </source>
</reference>
<comment type="caution">
    <text evidence="1">The sequence shown here is derived from an EMBL/GenBank/DDBJ whole genome shotgun (WGS) entry which is preliminary data.</text>
</comment>
<dbReference type="RefSeq" id="WP_244919508.1">
    <property type="nucleotide sequence ID" value="NZ_BDUD01000002.1"/>
</dbReference>
<dbReference type="GO" id="GO:0016740">
    <property type="term" value="F:transferase activity"/>
    <property type="evidence" value="ECO:0007669"/>
    <property type="project" value="UniProtKB-KW"/>
</dbReference>
<dbReference type="EMBL" id="BDUD01000002">
    <property type="protein sequence ID" value="GBG23170.1"/>
    <property type="molecule type" value="Genomic_DNA"/>
</dbReference>
<keyword evidence="2" id="KW-1185">Reference proteome</keyword>
<keyword evidence="1" id="KW-0808">Transferase</keyword>
<dbReference type="Gene3D" id="3.40.50.2000">
    <property type="entry name" value="Glycogen Phosphorylase B"/>
    <property type="match status" value="2"/>
</dbReference>
<dbReference type="AlphaFoldDB" id="A0A2R5FWS9"/>
<dbReference type="SUPFAM" id="SSF53756">
    <property type="entry name" value="UDP-Glycosyltransferase/glycogen phosphorylase"/>
    <property type="match status" value="1"/>
</dbReference>
<dbReference type="Proteomes" id="UP000245124">
    <property type="component" value="Unassembled WGS sequence"/>
</dbReference>
<gene>
    <name evidence="1" type="ORF">NIES4072_68820</name>
</gene>
<proteinExistence type="predicted"/>
<evidence type="ECO:0000313" key="1">
    <source>
        <dbReference type="EMBL" id="GBG23170.1"/>
    </source>
</evidence>
<name>A0A2R5FWS9_NOSCO</name>
<evidence type="ECO:0000313" key="2">
    <source>
        <dbReference type="Proteomes" id="UP000245124"/>
    </source>
</evidence>
<accession>A0A2R5FWS9</accession>